<evidence type="ECO:0000313" key="2">
    <source>
        <dbReference type="Proteomes" id="UP000759443"/>
    </source>
</evidence>
<dbReference type="Proteomes" id="UP000759443">
    <property type="component" value="Unassembled WGS sequence"/>
</dbReference>
<organism evidence="1 2">
    <name type="scientific">Rhizobium halophytocola</name>
    <dbReference type="NCBI Taxonomy" id="735519"/>
    <lineage>
        <taxon>Bacteria</taxon>
        <taxon>Pseudomonadati</taxon>
        <taxon>Pseudomonadota</taxon>
        <taxon>Alphaproteobacteria</taxon>
        <taxon>Hyphomicrobiales</taxon>
        <taxon>Rhizobiaceae</taxon>
        <taxon>Rhizobium/Agrobacterium group</taxon>
        <taxon>Rhizobium</taxon>
    </lineage>
</organism>
<protein>
    <submittedName>
        <fullName evidence="1">Uncharacterized protein (DUF4415 family)</fullName>
    </submittedName>
</protein>
<dbReference type="InterPro" id="IPR025528">
    <property type="entry name" value="BrnA_antitoxin"/>
</dbReference>
<name>A0ABS4E5M7_9HYPH</name>
<comment type="caution">
    <text evidence="1">The sequence shown here is derived from an EMBL/GenBank/DDBJ whole genome shotgun (WGS) entry which is preliminary data.</text>
</comment>
<accession>A0ABS4E5M7</accession>
<sequence length="108" mass="11716">MKDRHDPDMSLSGLPPEDEVEAEIQAMITSDADVPDMDDIRIAEDDGLRAVFPHLAAQQGAQVQGRPPSDAPVAVPVDADIVDRYRAGGDGWQRRLNADLRKMLGPDG</sequence>
<proteinExistence type="predicted"/>
<dbReference type="RefSeq" id="WP_245224308.1">
    <property type="nucleotide sequence ID" value="NZ_JAGGJU010000016.1"/>
</dbReference>
<dbReference type="EMBL" id="JAGGJU010000016">
    <property type="protein sequence ID" value="MBP1853223.1"/>
    <property type="molecule type" value="Genomic_DNA"/>
</dbReference>
<dbReference type="Pfam" id="PF14384">
    <property type="entry name" value="BrnA_antitoxin"/>
    <property type="match status" value="1"/>
</dbReference>
<keyword evidence="2" id="KW-1185">Reference proteome</keyword>
<reference evidence="1 2" key="1">
    <citation type="submission" date="2021-03" db="EMBL/GenBank/DDBJ databases">
        <title>Genomic Encyclopedia of Type Strains, Phase IV (KMG-IV): sequencing the most valuable type-strain genomes for metagenomic binning, comparative biology and taxonomic classification.</title>
        <authorList>
            <person name="Goeker M."/>
        </authorList>
    </citation>
    <scope>NUCLEOTIDE SEQUENCE [LARGE SCALE GENOMIC DNA]</scope>
    <source>
        <strain evidence="1 2">DSM 21600</strain>
    </source>
</reference>
<evidence type="ECO:0000313" key="1">
    <source>
        <dbReference type="EMBL" id="MBP1853223.1"/>
    </source>
</evidence>
<gene>
    <name evidence="1" type="ORF">J2Z17_004684</name>
</gene>